<dbReference type="EMBL" id="LSCV01000017">
    <property type="protein sequence ID" value="KXB41338.1"/>
    <property type="molecule type" value="Genomic_DNA"/>
</dbReference>
<dbReference type="AlphaFoldDB" id="A0A133YDQ7"/>
<accession>A0A133YDQ7</accession>
<reference evidence="2" key="1">
    <citation type="submission" date="2016-01" db="EMBL/GenBank/DDBJ databases">
        <authorList>
            <person name="Mitreva M."/>
            <person name="Pepin K.H."/>
            <person name="Mihindukulasuriya K.A."/>
            <person name="Fulton R."/>
            <person name="Fronick C."/>
            <person name="O'Laughlin M."/>
            <person name="Miner T."/>
            <person name="Herter B."/>
            <person name="Rosa B.A."/>
            <person name="Cordes M."/>
            <person name="Tomlinson C."/>
            <person name="Wollam A."/>
            <person name="Palsikar V.B."/>
            <person name="Mardis E.R."/>
            <person name="Wilson R.K."/>
        </authorList>
    </citation>
    <scope>NUCLEOTIDE SEQUENCE [LARGE SCALE GENOMIC DNA]</scope>
    <source>
        <strain evidence="2">KA00274</strain>
    </source>
</reference>
<proteinExistence type="predicted"/>
<name>A0A133YDQ7_9FIRM</name>
<evidence type="ECO:0000313" key="1">
    <source>
        <dbReference type="EMBL" id="KXB41338.1"/>
    </source>
</evidence>
<organism evidence="1 2">
    <name type="scientific">Amygdalobacter nucleatus</name>
    <dbReference type="NCBI Taxonomy" id="3029274"/>
    <lineage>
        <taxon>Bacteria</taxon>
        <taxon>Bacillati</taxon>
        <taxon>Bacillota</taxon>
        <taxon>Clostridia</taxon>
        <taxon>Eubacteriales</taxon>
        <taxon>Oscillospiraceae</taxon>
        <taxon>Amygdalobacter</taxon>
    </lineage>
</organism>
<protein>
    <submittedName>
        <fullName evidence="1">Uncharacterized protein</fullName>
    </submittedName>
</protein>
<keyword evidence="2" id="KW-1185">Reference proteome</keyword>
<sequence>MHACIKYIQGEFLTNSSLRMRFGLTEKSSVSISRIIKEACKNKLIKKVEKTAPRHMKYIPI</sequence>
<dbReference type="STRING" id="1497955.HMPREF1872_00717"/>
<gene>
    <name evidence="1" type="ORF">HMPREF1872_00717</name>
</gene>
<comment type="caution">
    <text evidence="1">The sequence shown here is derived from an EMBL/GenBank/DDBJ whole genome shotgun (WGS) entry which is preliminary data.</text>
</comment>
<dbReference type="Proteomes" id="UP000070080">
    <property type="component" value="Unassembled WGS sequence"/>
</dbReference>
<evidence type="ECO:0000313" key="2">
    <source>
        <dbReference type="Proteomes" id="UP000070080"/>
    </source>
</evidence>